<protein>
    <submittedName>
        <fullName evidence="1">Uncharacterized protein</fullName>
    </submittedName>
</protein>
<sequence>MPRARPSSNLGICGPPPLSGVNRCAHPATDEESQRFVGIHCLASHTEHLKSPTFLIDSLGINAPTIPIKLWDLLNFGTYRVDIGRGFDYIYSPVLENSFQFHFQIKRDDLKLHAILRR</sequence>
<name>A0A0B6WSP8_9BACT</name>
<dbReference type="STRING" id="454194.PYK22_00023"/>
<dbReference type="EMBL" id="CBXV010000001">
    <property type="protein sequence ID" value="CDM64031.1"/>
    <property type="molecule type" value="Genomic_DNA"/>
</dbReference>
<keyword evidence="2" id="KW-1185">Reference proteome</keyword>
<gene>
    <name evidence="1" type="ORF">PYK22_00023</name>
</gene>
<evidence type="ECO:0000313" key="2">
    <source>
        <dbReference type="Proteomes" id="UP000031518"/>
    </source>
</evidence>
<dbReference type="AlphaFoldDB" id="A0A0B6WSP8"/>
<proteinExistence type="predicted"/>
<accession>A0A0B6WSP8</accession>
<reference evidence="1 2" key="1">
    <citation type="submission" date="2013-12" db="EMBL/GenBank/DDBJ databases">
        <authorList>
            <person name="Stott M."/>
        </authorList>
    </citation>
    <scope>NUCLEOTIDE SEQUENCE [LARGE SCALE GENOMIC DNA]</scope>
    <source>
        <strain evidence="1 2">K22</strain>
    </source>
</reference>
<reference evidence="1 2" key="2">
    <citation type="submission" date="2015-01" db="EMBL/GenBank/DDBJ databases">
        <title>Complete genome sequence of Pyrinomonas methylaliphatogenes type strain K22T.</title>
        <authorList>
            <person name="Lee K.C.Y."/>
            <person name="Power J.F."/>
            <person name="Dunfield P.F."/>
            <person name="Morgan X.C."/>
            <person name="Huttenhower C."/>
            <person name="Stott M.B."/>
        </authorList>
    </citation>
    <scope>NUCLEOTIDE SEQUENCE [LARGE SCALE GENOMIC DNA]</scope>
    <source>
        <strain evidence="1 2">K22</strain>
    </source>
</reference>
<organism evidence="1 2">
    <name type="scientific">Pyrinomonas methylaliphatogenes</name>
    <dbReference type="NCBI Taxonomy" id="454194"/>
    <lineage>
        <taxon>Bacteria</taxon>
        <taxon>Pseudomonadati</taxon>
        <taxon>Acidobacteriota</taxon>
        <taxon>Blastocatellia</taxon>
        <taxon>Blastocatellales</taxon>
        <taxon>Pyrinomonadaceae</taxon>
        <taxon>Pyrinomonas</taxon>
    </lineage>
</organism>
<dbReference type="Proteomes" id="UP000031518">
    <property type="component" value="Unassembled WGS sequence"/>
</dbReference>
<evidence type="ECO:0000313" key="1">
    <source>
        <dbReference type="EMBL" id="CDM64031.1"/>
    </source>
</evidence>